<name>A0A3P3Y5Y5_PLABS</name>
<evidence type="ECO:0000313" key="7">
    <source>
        <dbReference type="Proteomes" id="UP000290189"/>
    </source>
</evidence>
<dbReference type="EMBL" id="OVEO01000004">
    <property type="protein sequence ID" value="SPQ95568.1"/>
    <property type="molecule type" value="Genomic_DNA"/>
</dbReference>
<dbReference type="InterPro" id="IPR020635">
    <property type="entry name" value="Tyr_kinase_cat_dom"/>
</dbReference>
<dbReference type="PROSITE" id="PS00107">
    <property type="entry name" value="PROTEIN_KINASE_ATP"/>
    <property type="match status" value="1"/>
</dbReference>
<dbReference type="InterPro" id="IPR008266">
    <property type="entry name" value="Tyr_kinase_AS"/>
</dbReference>
<keyword evidence="6" id="KW-0496">Mitochondrion</keyword>
<evidence type="ECO:0000256" key="4">
    <source>
        <dbReference type="SAM" id="MobiDB-lite"/>
    </source>
</evidence>
<keyword evidence="1 3" id="KW-0547">Nucleotide-binding</keyword>
<dbReference type="Gene3D" id="3.30.200.20">
    <property type="entry name" value="Phosphorylase Kinase, domain 1"/>
    <property type="match status" value="1"/>
</dbReference>
<dbReference type="InterPro" id="IPR017441">
    <property type="entry name" value="Protein_kinase_ATP_BS"/>
</dbReference>
<evidence type="ECO:0000256" key="1">
    <source>
        <dbReference type="ARBA" id="ARBA00022741"/>
    </source>
</evidence>
<feature type="domain" description="Protein kinase" evidence="5">
    <location>
        <begin position="119"/>
        <end position="426"/>
    </location>
</feature>
<dbReference type="GO" id="GO:0035556">
    <property type="term" value="P:intracellular signal transduction"/>
    <property type="evidence" value="ECO:0007669"/>
    <property type="project" value="TreeGrafter"/>
</dbReference>
<feature type="compositionally biased region" description="Basic and acidic residues" evidence="4">
    <location>
        <begin position="450"/>
        <end position="465"/>
    </location>
</feature>
<protein>
    <recommendedName>
        <fullName evidence="5">Protein kinase domain-containing protein</fullName>
    </recommendedName>
</protein>
<dbReference type="GO" id="GO:0004713">
    <property type="term" value="F:protein tyrosine kinase activity"/>
    <property type="evidence" value="ECO:0007669"/>
    <property type="project" value="InterPro"/>
</dbReference>
<dbReference type="PANTHER" id="PTHR24346:SF30">
    <property type="entry name" value="MATERNAL EMBRYONIC LEUCINE ZIPPER KINASE"/>
    <property type="match status" value="1"/>
</dbReference>
<dbReference type="SMART" id="SM00219">
    <property type="entry name" value="TyrKc"/>
    <property type="match status" value="1"/>
</dbReference>
<feature type="binding site" evidence="3">
    <location>
        <position position="148"/>
    </location>
    <ligand>
        <name>ATP</name>
        <dbReference type="ChEBI" id="CHEBI:30616"/>
    </ligand>
</feature>
<evidence type="ECO:0000313" key="6">
    <source>
        <dbReference type="EMBL" id="SPQ95568.1"/>
    </source>
</evidence>
<dbReference type="PROSITE" id="PS00109">
    <property type="entry name" value="PROTEIN_KINASE_TYR"/>
    <property type="match status" value="1"/>
</dbReference>
<dbReference type="Gene3D" id="1.10.510.10">
    <property type="entry name" value="Transferase(Phosphotransferase) domain 1"/>
    <property type="match status" value="1"/>
</dbReference>
<sequence>MSALLLPVSAFWNNMRTDSQMGPASRTLSIVANLDRYDPSWARERAHPVMEDTGVPRHPFDRMMPGTETKTGIAQSSALEEIAVVDGTAILIADGTPRDPAEPAMDPIDLVHYRTIGNYVVGQVLGCGTFGEVRLGRNQATGDYVAVKIVDRAHTDGRCATNEISILRLLNHEHIAKLLDVVHDAPLSATFCRYCACTEYYPARLTGECRTCSPHHFRDHCRVEEERAVTMIVQEIGAGGDLFASIRERGPFPEQIARLYFTQMCQAVLYCHQNGVVHRDLRPENMVLDRDHNLKIIDFGIAAVLTDGRPPDPVLVKTKENDFCPTLYAAPELFDRRRHVVHGQPTDVWSAAVVLFIMLSGRPPFRRPLHRTVDDNHRRCEHFRSLQAGNYPSCISAQARDLLASMFAVDPTARPDMQAVLGHAWVADGPVPTAKQLSTYMTARRQSPKTPRDADLAGHEDEKVSHIPTPAAPAGADNDSERIRPES</sequence>
<keyword evidence="2 3" id="KW-0067">ATP-binding</keyword>
<dbReference type="GO" id="GO:0005524">
    <property type="term" value="F:ATP binding"/>
    <property type="evidence" value="ECO:0007669"/>
    <property type="project" value="UniProtKB-UniRule"/>
</dbReference>
<dbReference type="GO" id="GO:0004674">
    <property type="term" value="F:protein serine/threonine kinase activity"/>
    <property type="evidence" value="ECO:0007669"/>
    <property type="project" value="TreeGrafter"/>
</dbReference>
<feature type="region of interest" description="Disordered" evidence="4">
    <location>
        <begin position="441"/>
        <end position="487"/>
    </location>
</feature>
<dbReference type="Proteomes" id="UP000290189">
    <property type="component" value="Unassembled WGS sequence"/>
</dbReference>
<gene>
    <name evidence="6" type="ORF">PLBR_LOCUS2783</name>
</gene>
<evidence type="ECO:0000259" key="5">
    <source>
        <dbReference type="PROSITE" id="PS50011"/>
    </source>
</evidence>
<reference evidence="6 7" key="1">
    <citation type="submission" date="2018-03" db="EMBL/GenBank/DDBJ databases">
        <authorList>
            <person name="Fogelqvist J."/>
        </authorList>
    </citation>
    <scope>NUCLEOTIDE SEQUENCE [LARGE SCALE GENOMIC DNA]</scope>
</reference>
<dbReference type="InterPro" id="IPR000719">
    <property type="entry name" value="Prot_kinase_dom"/>
</dbReference>
<dbReference type="PANTHER" id="PTHR24346">
    <property type="entry name" value="MAP/MICROTUBULE AFFINITY-REGULATING KINASE"/>
    <property type="match status" value="1"/>
</dbReference>
<dbReference type="InterPro" id="IPR011009">
    <property type="entry name" value="Kinase-like_dom_sf"/>
</dbReference>
<organism evidence="6 7">
    <name type="scientific">Plasmodiophora brassicae</name>
    <name type="common">Clubroot disease agent</name>
    <dbReference type="NCBI Taxonomy" id="37360"/>
    <lineage>
        <taxon>Eukaryota</taxon>
        <taxon>Sar</taxon>
        <taxon>Rhizaria</taxon>
        <taxon>Endomyxa</taxon>
        <taxon>Phytomyxea</taxon>
        <taxon>Plasmodiophorida</taxon>
        <taxon>Plasmodiophoridae</taxon>
        <taxon>Plasmodiophora</taxon>
    </lineage>
</organism>
<proteinExistence type="predicted"/>
<evidence type="ECO:0000256" key="3">
    <source>
        <dbReference type="PROSITE-ProRule" id="PRU10141"/>
    </source>
</evidence>
<dbReference type="AlphaFoldDB" id="A0A3P3Y5Y5"/>
<dbReference type="Pfam" id="PF00069">
    <property type="entry name" value="Pkinase"/>
    <property type="match status" value="1"/>
</dbReference>
<dbReference type="PROSITE" id="PS50011">
    <property type="entry name" value="PROTEIN_KINASE_DOM"/>
    <property type="match status" value="1"/>
</dbReference>
<accession>A0A3P3Y5Y5</accession>
<geneLocation type="mitochondrion" evidence="6"/>
<dbReference type="GO" id="GO:0005737">
    <property type="term" value="C:cytoplasm"/>
    <property type="evidence" value="ECO:0007669"/>
    <property type="project" value="TreeGrafter"/>
</dbReference>
<evidence type="ECO:0000256" key="2">
    <source>
        <dbReference type="ARBA" id="ARBA00022840"/>
    </source>
</evidence>
<dbReference type="SUPFAM" id="SSF56112">
    <property type="entry name" value="Protein kinase-like (PK-like)"/>
    <property type="match status" value="1"/>
</dbReference>